<reference evidence="2" key="1">
    <citation type="submission" date="2013-09" db="EMBL/GenBank/DDBJ databases">
        <title>Corchorus olitorius genome sequencing.</title>
        <authorList>
            <person name="Alam M."/>
            <person name="Haque M.S."/>
            <person name="Islam M.S."/>
            <person name="Emdad E.M."/>
            <person name="Islam M.M."/>
            <person name="Ahmed B."/>
            <person name="Halim A."/>
            <person name="Hossen Q.M.M."/>
            <person name="Hossain M.Z."/>
            <person name="Ahmed R."/>
            <person name="Khan M.M."/>
            <person name="Islam R."/>
            <person name="Rashid M.M."/>
            <person name="Khan S.A."/>
            <person name="Rahman M.S."/>
            <person name="Alam M."/>
            <person name="Yahiya A.S."/>
            <person name="Khan M.S."/>
            <person name="Azam M.S."/>
            <person name="Haque T."/>
            <person name="Lashkar M.Z.H."/>
            <person name="Akhand A.I."/>
            <person name="Morshed G."/>
            <person name="Roy S."/>
            <person name="Uddin K.S."/>
            <person name="Rabeya T."/>
            <person name="Hossain A.S."/>
            <person name="Chowdhury A."/>
            <person name="Snigdha A.R."/>
            <person name="Mortoza M.S."/>
            <person name="Matin S.A."/>
            <person name="Hoque S.M.E."/>
            <person name="Islam M.K."/>
            <person name="Roy D.K."/>
            <person name="Haider R."/>
            <person name="Moosa M.M."/>
            <person name="Elias S.M."/>
            <person name="Hasan A.M."/>
            <person name="Jahan S."/>
            <person name="Shafiuddin M."/>
            <person name="Mahmood N."/>
            <person name="Shommy N.S."/>
        </authorList>
    </citation>
    <scope>NUCLEOTIDE SEQUENCE [LARGE SCALE GENOMIC DNA]</scope>
    <source>
        <strain evidence="2">cv. O-4</strain>
    </source>
</reference>
<accession>A0A1R3L1F9</accession>
<name>A0A1R3L1F9_9ROSI</name>
<keyword evidence="1" id="KW-0808">Transferase</keyword>
<sequence>MPAFKVIGSVPRLRHLKMQCPSFPSISTGEFLTEPYFLNECLLWPLLLCPVPRLSICQKGLFNWSKDGSGKAYFLTISNEKHPQARQQTRSSLEAQRRGSSLESLVLQLFCGRLLKGLAQASQSNSGQKDFSVAESGYSTMA</sequence>
<dbReference type="GO" id="GO:0016740">
    <property type="term" value="F:transferase activity"/>
    <property type="evidence" value="ECO:0007669"/>
    <property type="project" value="UniProtKB-KW"/>
</dbReference>
<keyword evidence="2" id="KW-1185">Reference proteome</keyword>
<gene>
    <name evidence="1" type="ORF">COLO4_02127</name>
</gene>
<dbReference type="EMBL" id="AWUE01004932">
    <property type="protein sequence ID" value="OMP13183.1"/>
    <property type="molecule type" value="Genomic_DNA"/>
</dbReference>
<evidence type="ECO:0000313" key="2">
    <source>
        <dbReference type="Proteomes" id="UP000187203"/>
    </source>
</evidence>
<organism evidence="1 2">
    <name type="scientific">Corchorus olitorius</name>
    <dbReference type="NCBI Taxonomy" id="93759"/>
    <lineage>
        <taxon>Eukaryota</taxon>
        <taxon>Viridiplantae</taxon>
        <taxon>Streptophyta</taxon>
        <taxon>Embryophyta</taxon>
        <taxon>Tracheophyta</taxon>
        <taxon>Spermatophyta</taxon>
        <taxon>Magnoliopsida</taxon>
        <taxon>eudicotyledons</taxon>
        <taxon>Gunneridae</taxon>
        <taxon>Pentapetalae</taxon>
        <taxon>rosids</taxon>
        <taxon>malvids</taxon>
        <taxon>Malvales</taxon>
        <taxon>Malvaceae</taxon>
        <taxon>Grewioideae</taxon>
        <taxon>Apeibeae</taxon>
        <taxon>Corchorus</taxon>
    </lineage>
</organism>
<proteinExistence type="predicted"/>
<protein>
    <submittedName>
        <fullName evidence="1">UDP-glucoronosyl/UDP-glucosyl transferase family protein</fullName>
    </submittedName>
</protein>
<comment type="caution">
    <text evidence="1">The sequence shown here is derived from an EMBL/GenBank/DDBJ whole genome shotgun (WGS) entry which is preliminary data.</text>
</comment>
<evidence type="ECO:0000313" key="1">
    <source>
        <dbReference type="EMBL" id="OMP13183.1"/>
    </source>
</evidence>
<dbReference type="Proteomes" id="UP000187203">
    <property type="component" value="Unassembled WGS sequence"/>
</dbReference>
<dbReference type="AlphaFoldDB" id="A0A1R3L1F9"/>